<feature type="region of interest" description="Disordered" evidence="2">
    <location>
        <begin position="183"/>
        <end position="310"/>
    </location>
</feature>
<feature type="compositionally biased region" description="Acidic residues" evidence="2">
    <location>
        <begin position="708"/>
        <end position="726"/>
    </location>
</feature>
<feature type="compositionally biased region" description="Polar residues" evidence="2">
    <location>
        <begin position="337"/>
        <end position="351"/>
    </location>
</feature>
<evidence type="ECO:0000313" key="4">
    <source>
        <dbReference type="Proteomes" id="UP000199727"/>
    </source>
</evidence>
<gene>
    <name evidence="3" type="ORF">C361_03066</name>
</gene>
<dbReference type="Proteomes" id="UP000199727">
    <property type="component" value="Unassembled WGS sequence"/>
</dbReference>
<feature type="compositionally biased region" description="Basic and acidic residues" evidence="2">
    <location>
        <begin position="562"/>
        <end position="577"/>
    </location>
</feature>
<reference evidence="3 4" key="1">
    <citation type="submission" date="2017-06" db="EMBL/GenBank/DDBJ databases">
        <title>Global population genomics of the pathogenic fungus Cryptococcus neoformans var. grubii.</title>
        <authorList>
            <person name="Cuomo C."/>
            <person name="Litvintseva A."/>
            <person name="Chen Y."/>
            <person name="Young S."/>
            <person name="Zeng Q."/>
            <person name="Chapman S."/>
            <person name="Gujja S."/>
            <person name="Saif S."/>
            <person name="Birren B."/>
        </authorList>
    </citation>
    <scope>NUCLEOTIDE SEQUENCE [LARGE SCALE GENOMIC DNA]</scope>
    <source>
        <strain evidence="3 4">Tu259-1</strain>
    </source>
</reference>
<feature type="region of interest" description="Disordered" evidence="2">
    <location>
        <begin position="562"/>
        <end position="583"/>
    </location>
</feature>
<dbReference type="EMBL" id="AMKT01000040">
    <property type="protein sequence ID" value="OXG22405.1"/>
    <property type="molecule type" value="Genomic_DNA"/>
</dbReference>
<feature type="region of interest" description="Disordered" evidence="2">
    <location>
        <begin position="62"/>
        <end position="81"/>
    </location>
</feature>
<proteinExistence type="predicted"/>
<accession>A0A854QLI4</accession>
<feature type="region of interest" description="Disordered" evidence="2">
    <location>
        <begin position="418"/>
        <end position="494"/>
    </location>
</feature>
<dbReference type="OrthoDB" id="2574884at2759"/>
<organism evidence="3 4">
    <name type="scientific">Cryptococcus neoformans Tu259-1</name>
    <dbReference type="NCBI Taxonomy" id="1230072"/>
    <lineage>
        <taxon>Eukaryota</taxon>
        <taxon>Fungi</taxon>
        <taxon>Dikarya</taxon>
        <taxon>Basidiomycota</taxon>
        <taxon>Agaricomycotina</taxon>
        <taxon>Tremellomycetes</taxon>
        <taxon>Tremellales</taxon>
        <taxon>Cryptococcaceae</taxon>
        <taxon>Cryptococcus</taxon>
        <taxon>Cryptococcus neoformans species complex</taxon>
    </lineage>
</organism>
<keyword evidence="1" id="KW-0175">Coiled coil</keyword>
<comment type="caution">
    <text evidence="3">The sequence shown here is derived from an EMBL/GenBank/DDBJ whole genome shotgun (WGS) entry which is preliminary data.</text>
</comment>
<feature type="region of interest" description="Disordered" evidence="2">
    <location>
        <begin position="334"/>
        <end position="388"/>
    </location>
</feature>
<dbReference type="AlphaFoldDB" id="A0A854QLI4"/>
<feature type="region of interest" description="Disordered" evidence="2">
    <location>
        <begin position="700"/>
        <end position="741"/>
    </location>
</feature>
<feature type="compositionally biased region" description="Polar residues" evidence="2">
    <location>
        <begin position="275"/>
        <end position="292"/>
    </location>
</feature>
<feature type="compositionally biased region" description="Basic and acidic residues" evidence="2">
    <location>
        <begin position="449"/>
        <end position="461"/>
    </location>
</feature>
<protein>
    <submittedName>
        <fullName evidence="3">Uncharacterized protein</fullName>
    </submittedName>
</protein>
<sequence length="785" mass="86046">MPPAPPADDLTPQSAHLLLASLRNLRTSLTHTLDRLDATILRVHARAALSTLPQQAALGAPRHAPATVPHVPGNGSGERPQEARLQADPWVLRAQTVENRIMRLRQTARELRERAEASDGRALPVVHGQEPADGVPESVNNDVTGDQVMSAFIDSIRQDQAQIENGMRRLDALSTHLISQRPNLSSTVANNNSNSVSSRPMSSVAPQSTPRPYNRPRGLAPTNNRYAYPDPERVASSNVSPRRASSPASTIRASDQDYLESGGAGRNTGLPPSGIVSNVQRESSPAESQSSEVFDPLGNGPSIRGITALSRDPGNGEFDFRSLFDFPLESPIPFVGGSSSSVRTRDVNNGGNAAEDSLTRRGRTVRQRMNNPQPQPQPQLPRPGILPDMRELGRFNEMTRQSNFRSAPERFTLFFDEVRPEPHSPPERRVESQQRPLSAESHAATLRSVTDDTHSSGHDNARPTFAESTITRPPGLNATPLPLNLSTLPPRNTQNQDDIAFEERMERIRNARASLRQVNQLRRDMRTVRRGAPPAPGMDTAEPPAPSVDTTAVVSSGIRAPLTRDSDVNQNPRRRDGAANSLHTRLAPTINNTLVLDPTDPTDPWNTDTSFQGAMETLHNALAGELERRHWVIQSETVDSNDGERWPPRDLVDDGIGLDVFVLEMGATEREPTPAQNVAAADVRRGRGDSIPVTVDSMVGESERRDEELLENNADEEQEEEDQDEEQVSRATRRDSGLSSHRVSMKECYQVNLHLWPGMAGWGNSRGGGTSLSRGDYRTVTDLTV</sequence>
<evidence type="ECO:0000313" key="3">
    <source>
        <dbReference type="EMBL" id="OXG22405.1"/>
    </source>
</evidence>
<feature type="region of interest" description="Disordered" evidence="2">
    <location>
        <begin position="763"/>
        <end position="785"/>
    </location>
</feature>
<feature type="compositionally biased region" description="Low complexity" evidence="2">
    <location>
        <begin position="476"/>
        <end position="493"/>
    </location>
</feature>
<name>A0A854QLI4_CRYNE</name>
<feature type="compositionally biased region" description="Low complexity" evidence="2">
    <location>
        <begin position="183"/>
        <end position="204"/>
    </location>
</feature>
<evidence type="ECO:0000256" key="2">
    <source>
        <dbReference type="SAM" id="MobiDB-lite"/>
    </source>
</evidence>
<feature type="region of interest" description="Disordered" evidence="2">
    <location>
        <begin position="529"/>
        <end position="549"/>
    </location>
</feature>
<evidence type="ECO:0000256" key="1">
    <source>
        <dbReference type="SAM" id="Coils"/>
    </source>
</evidence>
<feature type="coiled-coil region" evidence="1">
    <location>
        <begin position="94"/>
        <end position="121"/>
    </location>
</feature>
<feature type="compositionally biased region" description="Basic and acidic residues" evidence="2">
    <location>
        <begin position="418"/>
        <end position="432"/>
    </location>
</feature>